<reference evidence="1 2" key="1">
    <citation type="submission" date="2016-10" db="EMBL/GenBank/DDBJ databases">
        <authorList>
            <person name="de Groot N.N."/>
        </authorList>
    </citation>
    <scope>NUCLEOTIDE SEQUENCE [LARGE SCALE GENOMIC DNA]</scope>
    <source>
        <strain evidence="1 2">DSM 16619</strain>
    </source>
</reference>
<dbReference type="Proteomes" id="UP000198781">
    <property type="component" value="Unassembled WGS sequence"/>
</dbReference>
<dbReference type="AlphaFoldDB" id="A0A1G6MV07"/>
<dbReference type="EMBL" id="FMZC01000002">
    <property type="protein sequence ID" value="SDC59271.1"/>
    <property type="molecule type" value="Genomic_DNA"/>
</dbReference>
<gene>
    <name evidence="1" type="ORF">SAMN05192589_102516</name>
</gene>
<sequence>MAIPQRNALSETHGQPLVRIARVLSADIAGRVTVQLDGQTVAAEAATHLPPLLPGQRVAVLLPEGDAPLITAAYPLAAGCDAQMATGERMEAAIGFDPATGTLNIQAKQLNLQALGSVEIRCGEAVLRFTAQGNVALHAQAITQSAIGPYQIEGASIDLN</sequence>
<dbReference type="OrthoDB" id="9948564at2"/>
<protein>
    <recommendedName>
        <fullName evidence="3">Phage baseplate assembly protein V</fullName>
    </recommendedName>
</protein>
<organism evidence="1 2">
    <name type="scientific">Paracidovorax valerianellae</name>
    <dbReference type="NCBI Taxonomy" id="187868"/>
    <lineage>
        <taxon>Bacteria</taxon>
        <taxon>Pseudomonadati</taxon>
        <taxon>Pseudomonadota</taxon>
        <taxon>Betaproteobacteria</taxon>
        <taxon>Burkholderiales</taxon>
        <taxon>Comamonadaceae</taxon>
        <taxon>Paracidovorax</taxon>
    </lineage>
</organism>
<keyword evidence="2" id="KW-1185">Reference proteome</keyword>
<dbReference type="STRING" id="187868.SAMN05192589_102516"/>
<dbReference type="RefSeq" id="WP_092740975.1">
    <property type="nucleotide sequence ID" value="NZ_FMZC01000002.1"/>
</dbReference>
<proteinExistence type="predicted"/>
<evidence type="ECO:0000313" key="1">
    <source>
        <dbReference type="EMBL" id="SDC59271.1"/>
    </source>
</evidence>
<name>A0A1G6MV07_9BURK</name>
<evidence type="ECO:0000313" key="2">
    <source>
        <dbReference type="Proteomes" id="UP000198781"/>
    </source>
</evidence>
<evidence type="ECO:0008006" key="3">
    <source>
        <dbReference type="Google" id="ProtNLM"/>
    </source>
</evidence>
<accession>A0A1G6MV07</accession>